<organism evidence="2 3">
    <name type="scientific">Mammaliicoccus fleurettii</name>
    <dbReference type="NCBI Taxonomy" id="150056"/>
    <lineage>
        <taxon>Bacteria</taxon>
        <taxon>Bacillati</taxon>
        <taxon>Bacillota</taxon>
        <taxon>Bacilli</taxon>
        <taxon>Bacillales</taxon>
        <taxon>Staphylococcaceae</taxon>
        <taxon>Mammaliicoccus</taxon>
    </lineage>
</organism>
<dbReference type="Pfam" id="PF05257">
    <property type="entry name" value="CHAP"/>
    <property type="match status" value="1"/>
</dbReference>
<evidence type="ECO:0000259" key="1">
    <source>
        <dbReference type="PROSITE" id="PS50911"/>
    </source>
</evidence>
<feature type="domain" description="Peptidase C51" evidence="1">
    <location>
        <begin position="64"/>
        <end position="187"/>
    </location>
</feature>
<dbReference type="InterPro" id="IPR038765">
    <property type="entry name" value="Papain-like_cys_pep_sf"/>
</dbReference>
<dbReference type="InterPro" id="IPR007921">
    <property type="entry name" value="CHAP_dom"/>
</dbReference>
<dbReference type="PROSITE" id="PS50911">
    <property type="entry name" value="CHAP"/>
    <property type="match status" value="1"/>
</dbReference>
<dbReference type="GeneID" id="86196469"/>
<proteinExistence type="predicted"/>
<gene>
    <name evidence="2" type="ORF">JJQ58_03790</name>
</gene>
<dbReference type="Proteomes" id="UP000681586">
    <property type="component" value="Unassembled WGS sequence"/>
</dbReference>
<accession>A0ABS5ML23</accession>
<comment type="caution">
    <text evidence="2">The sequence shown here is derived from an EMBL/GenBank/DDBJ whole genome shotgun (WGS) entry which is preliminary data.</text>
</comment>
<evidence type="ECO:0000313" key="3">
    <source>
        <dbReference type="Proteomes" id="UP000681586"/>
    </source>
</evidence>
<protein>
    <submittedName>
        <fullName evidence="2">CHAP domain-containing protein</fullName>
    </submittedName>
</protein>
<reference evidence="2 3" key="1">
    <citation type="submission" date="2021-05" db="EMBL/GenBank/DDBJ databases">
        <title>Staphylococcus fleurettii isolated from lake water in First Nation community in Manitoba, Canada.</title>
        <authorList>
            <person name="Bashar S."/>
            <person name="Murdock A."/>
            <person name="Patidar R."/>
            <person name="Golding G."/>
            <person name="Farenhorst A."/>
            <person name="Kumar A."/>
        </authorList>
    </citation>
    <scope>NUCLEOTIDE SEQUENCE [LARGE SCALE GENOMIC DNA]</scope>
    <source>
        <strain evidence="2 3">SF002</strain>
    </source>
</reference>
<name>A0ABS5ML23_9STAP</name>
<dbReference type="EMBL" id="JAGXBM010000003">
    <property type="protein sequence ID" value="MBS3696610.1"/>
    <property type="molecule type" value="Genomic_DNA"/>
</dbReference>
<sequence length="187" mass="19747">MKKLTTLAVLTTGLATTVIGSGEEASADTYNNTQASQQTQTQNFSSNYTNNYSQNYNTSNMSQSFSSSVTQTATQTSGSSANLYTAGQCTYYVFDKKQADGDPISATWGNANQWASNAAADGHTVNNTPKEGSILQSSAGAFGHVAYVENVNSDGSIEVSEMNYQGEGVVSSRTISASEAGSYNYIH</sequence>
<evidence type="ECO:0000313" key="2">
    <source>
        <dbReference type="EMBL" id="MBS3696610.1"/>
    </source>
</evidence>
<keyword evidence="3" id="KW-1185">Reference proteome</keyword>
<dbReference type="RefSeq" id="WP_078357024.1">
    <property type="nucleotide sequence ID" value="NZ_JAAQPD010000041.1"/>
</dbReference>
<dbReference type="Gene3D" id="3.90.1720.10">
    <property type="entry name" value="endopeptidase domain like (from Nostoc punctiforme)"/>
    <property type="match status" value="1"/>
</dbReference>
<dbReference type="SUPFAM" id="SSF54001">
    <property type="entry name" value="Cysteine proteinases"/>
    <property type="match status" value="1"/>
</dbReference>